<dbReference type="AlphaFoldDB" id="A0A4Y2HFE3"/>
<accession>A0A4Y2HFE3</accession>
<dbReference type="Proteomes" id="UP000499080">
    <property type="component" value="Unassembled WGS sequence"/>
</dbReference>
<evidence type="ECO:0000313" key="1">
    <source>
        <dbReference type="EMBL" id="GBM64023.1"/>
    </source>
</evidence>
<keyword evidence="2" id="KW-1185">Reference proteome</keyword>
<proteinExistence type="predicted"/>
<reference evidence="1 2" key="1">
    <citation type="journal article" date="2019" name="Sci. Rep.">
        <title>Orb-weaving spider Araneus ventricosus genome elucidates the spidroin gene catalogue.</title>
        <authorList>
            <person name="Kono N."/>
            <person name="Nakamura H."/>
            <person name="Ohtoshi R."/>
            <person name="Moran D.A.P."/>
            <person name="Shinohara A."/>
            <person name="Yoshida Y."/>
            <person name="Fujiwara M."/>
            <person name="Mori M."/>
            <person name="Tomita M."/>
            <person name="Arakawa K."/>
        </authorList>
    </citation>
    <scope>NUCLEOTIDE SEQUENCE [LARGE SCALE GENOMIC DNA]</scope>
</reference>
<comment type="caution">
    <text evidence="1">The sequence shown here is derived from an EMBL/GenBank/DDBJ whole genome shotgun (WGS) entry which is preliminary data.</text>
</comment>
<gene>
    <name evidence="1" type="ORF">AVEN_220245_1</name>
</gene>
<sequence>MNSLNRVPELFILDVPRLRNGTRFKITHLGPKVVLATDMTGIARGESAKFTHSDNTEGFTIPVQKVTIPFKISICQAQGQALIPKGQGAGVFGKITIFSVGNYMRHVRVCPAH</sequence>
<dbReference type="EMBL" id="BGPR01001902">
    <property type="protein sequence ID" value="GBM64023.1"/>
    <property type="molecule type" value="Genomic_DNA"/>
</dbReference>
<organism evidence="1 2">
    <name type="scientific">Araneus ventricosus</name>
    <name type="common">Orbweaver spider</name>
    <name type="synonym">Epeira ventricosa</name>
    <dbReference type="NCBI Taxonomy" id="182803"/>
    <lineage>
        <taxon>Eukaryota</taxon>
        <taxon>Metazoa</taxon>
        <taxon>Ecdysozoa</taxon>
        <taxon>Arthropoda</taxon>
        <taxon>Chelicerata</taxon>
        <taxon>Arachnida</taxon>
        <taxon>Araneae</taxon>
        <taxon>Araneomorphae</taxon>
        <taxon>Entelegynae</taxon>
        <taxon>Araneoidea</taxon>
        <taxon>Araneidae</taxon>
        <taxon>Araneus</taxon>
    </lineage>
</organism>
<evidence type="ECO:0000313" key="2">
    <source>
        <dbReference type="Proteomes" id="UP000499080"/>
    </source>
</evidence>
<protein>
    <submittedName>
        <fullName evidence="1">Uncharacterized protein</fullName>
    </submittedName>
</protein>
<name>A0A4Y2HFE3_ARAVE</name>